<evidence type="ECO:0000256" key="2">
    <source>
        <dbReference type="ARBA" id="ARBA00006375"/>
    </source>
</evidence>
<keyword evidence="3" id="KW-0813">Transport</keyword>
<keyword evidence="16" id="KW-1185">Reference proteome</keyword>
<keyword evidence="5" id="KW-0479">Metal-binding</keyword>
<dbReference type="Gene3D" id="1.50.40.10">
    <property type="entry name" value="Mitochondrial carrier domain"/>
    <property type="match status" value="1"/>
</dbReference>
<evidence type="ECO:0000256" key="7">
    <source>
        <dbReference type="ARBA" id="ARBA00022792"/>
    </source>
</evidence>
<feature type="repeat" description="Solcar" evidence="12">
    <location>
        <begin position="651"/>
        <end position="734"/>
    </location>
</feature>
<dbReference type="GO" id="GO:0005743">
    <property type="term" value="C:mitochondrial inner membrane"/>
    <property type="evidence" value="ECO:0007669"/>
    <property type="project" value="UniProtKB-SubCell"/>
</dbReference>
<feature type="compositionally biased region" description="Basic and acidic residues" evidence="13">
    <location>
        <begin position="1"/>
        <end position="12"/>
    </location>
</feature>
<dbReference type="InterPro" id="IPR011992">
    <property type="entry name" value="EF-hand-dom_pair"/>
</dbReference>
<feature type="region of interest" description="Disordered" evidence="13">
    <location>
        <begin position="267"/>
        <end position="342"/>
    </location>
</feature>
<dbReference type="OMA" id="VISYAEW"/>
<dbReference type="GeneID" id="9379395"/>
<keyword evidence="4 12" id="KW-0812">Transmembrane</keyword>
<organism evidence="15 16">
    <name type="scientific">Coprinopsis cinerea (strain Okayama-7 / 130 / ATCC MYA-4618 / FGSC 9003)</name>
    <name type="common">Inky cap fungus</name>
    <name type="synonym">Hormographiella aspergillata</name>
    <dbReference type="NCBI Taxonomy" id="240176"/>
    <lineage>
        <taxon>Eukaryota</taxon>
        <taxon>Fungi</taxon>
        <taxon>Dikarya</taxon>
        <taxon>Basidiomycota</taxon>
        <taxon>Agaricomycotina</taxon>
        <taxon>Agaricomycetes</taxon>
        <taxon>Agaricomycetidae</taxon>
        <taxon>Agaricales</taxon>
        <taxon>Agaricineae</taxon>
        <taxon>Psathyrellaceae</taxon>
        <taxon>Coprinopsis</taxon>
    </lineage>
</organism>
<keyword evidence="9" id="KW-1133">Transmembrane helix</keyword>
<evidence type="ECO:0000313" key="16">
    <source>
        <dbReference type="Proteomes" id="UP000001861"/>
    </source>
</evidence>
<dbReference type="PROSITE" id="PS50222">
    <property type="entry name" value="EF_HAND_2"/>
    <property type="match status" value="1"/>
</dbReference>
<feature type="repeat" description="Solcar" evidence="12">
    <location>
        <begin position="541"/>
        <end position="637"/>
    </location>
</feature>
<dbReference type="Gene3D" id="1.10.238.10">
    <property type="entry name" value="EF-hand"/>
    <property type="match status" value="1"/>
</dbReference>
<reference evidence="15 16" key="1">
    <citation type="journal article" date="2010" name="Proc. Natl. Acad. Sci. U.S.A.">
        <title>Insights into evolution of multicellular fungi from the assembled chromosomes of the mushroom Coprinopsis cinerea (Coprinus cinereus).</title>
        <authorList>
            <person name="Stajich J.E."/>
            <person name="Wilke S.K."/>
            <person name="Ahren D."/>
            <person name="Au C.H."/>
            <person name="Birren B.W."/>
            <person name="Borodovsky M."/>
            <person name="Burns C."/>
            <person name="Canback B."/>
            <person name="Casselton L.A."/>
            <person name="Cheng C.K."/>
            <person name="Deng J."/>
            <person name="Dietrich F.S."/>
            <person name="Fargo D.C."/>
            <person name="Farman M.L."/>
            <person name="Gathman A.C."/>
            <person name="Goldberg J."/>
            <person name="Guigo R."/>
            <person name="Hoegger P.J."/>
            <person name="Hooker J.B."/>
            <person name="Huggins A."/>
            <person name="James T.Y."/>
            <person name="Kamada T."/>
            <person name="Kilaru S."/>
            <person name="Kodira C."/>
            <person name="Kues U."/>
            <person name="Kupfer D."/>
            <person name="Kwan H.S."/>
            <person name="Lomsadze A."/>
            <person name="Li W."/>
            <person name="Lilly W.W."/>
            <person name="Ma L.J."/>
            <person name="Mackey A.J."/>
            <person name="Manning G."/>
            <person name="Martin F."/>
            <person name="Muraguchi H."/>
            <person name="Natvig D.O."/>
            <person name="Palmerini H."/>
            <person name="Ramesh M.A."/>
            <person name="Rehmeyer C.J."/>
            <person name="Roe B.A."/>
            <person name="Shenoy N."/>
            <person name="Stanke M."/>
            <person name="Ter-Hovhannisyan V."/>
            <person name="Tunlid A."/>
            <person name="Velagapudi R."/>
            <person name="Vision T.J."/>
            <person name="Zeng Q."/>
            <person name="Zolan M.E."/>
            <person name="Pukkila P.J."/>
        </authorList>
    </citation>
    <scope>NUCLEOTIDE SEQUENCE [LARGE SCALE GENOMIC DNA]</scope>
    <source>
        <strain evidence="16">Okayama-7 / 130 / ATCC MYA-4618 / FGSC 9003</strain>
    </source>
</reference>
<dbReference type="SUPFAM" id="SSF47473">
    <property type="entry name" value="EF-hand"/>
    <property type="match status" value="1"/>
</dbReference>
<dbReference type="InParanoid" id="D6RMX3"/>
<dbReference type="GO" id="GO:0005509">
    <property type="term" value="F:calcium ion binding"/>
    <property type="evidence" value="ECO:0007669"/>
    <property type="project" value="InterPro"/>
</dbReference>
<comment type="similarity">
    <text evidence="2">Belongs to the mitochondrial carrier (TC 2.A.29) family.</text>
</comment>
<keyword evidence="11 12" id="KW-0472">Membrane</keyword>
<gene>
    <name evidence="15" type="ORF">CC1G_14643</name>
</gene>
<dbReference type="Pfam" id="PF00153">
    <property type="entry name" value="Mito_carr"/>
    <property type="match status" value="3"/>
</dbReference>
<dbReference type="KEGG" id="cci:CC1G_14643"/>
<keyword evidence="8" id="KW-0106">Calcium</keyword>
<dbReference type="STRING" id="240176.D6RMX3"/>
<evidence type="ECO:0000256" key="10">
    <source>
        <dbReference type="ARBA" id="ARBA00023128"/>
    </source>
</evidence>
<dbReference type="RefSeq" id="XP_002911214.1">
    <property type="nucleotide sequence ID" value="XM_002911168.1"/>
</dbReference>
<evidence type="ECO:0000256" key="12">
    <source>
        <dbReference type="PROSITE-ProRule" id="PRU00282"/>
    </source>
</evidence>
<dbReference type="Proteomes" id="UP000001861">
    <property type="component" value="Unassembled WGS sequence"/>
</dbReference>
<dbReference type="GO" id="GO:0055085">
    <property type="term" value="P:transmembrane transport"/>
    <property type="evidence" value="ECO:0007669"/>
    <property type="project" value="InterPro"/>
</dbReference>
<dbReference type="PANTHER" id="PTHR24089">
    <property type="entry name" value="SOLUTE CARRIER FAMILY 25"/>
    <property type="match status" value="1"/>
</dbReference>
<evidence type="ECO:0000256" key="4">
    <source>
        <dbReference type="ARBA" id="ARBA00022692"/>
    </source>
</evidence>
<feature type="region of interest" description="Disordered" evidence="13">
    <location>
        <begin position="1"/>
        <end position="58"/>
    </location>
</feature>
<dbReference type="InterPro" id="IPR023395">
    <property type="entry name" value="MCP_dom_sf"/>
</dbReference>
<dbReference type="OrthoDB" id="270584at2759"/>
<dbReference type="eggNOG" id="KOG0036">
    <property type="taxonomic scope" value="Eukaryota"/>
</dbReference>
<dbReference type="InterPro" id="IPR002067">
    <property type="entry name" value="MCP"/>
</dbReference>
<dbReference type="InterPro" id="IPR002048">
    <property type="entry name" value="EF_hand_dom"/>
</dbReference>
<evidence type="ECO:0000256" key="11">
    <source>
        <dbReference type="ARBA" id="ARBA00023136"/>
    </source>
</evidence>
<comment type="subcellular location">
    <subcellularLocation>
        <location evidence="1">Mitochondrion inner membrane</location>
        <topology evidence="1">Multi-pass membrane protein</topology>
    </subcellularLocation>
</comment>
<evidence type="ECO:0000313" key="15">
    <source>
        <dbReference type="EMBL" id="EFI27720.1"/>
    </source>
</evidence>
<protein>
    <submittedName>
        <fullName evidence="15">Mitochondrial carrier protein</fullName>
    </submittedName>
</protein>
<feature type="region of interest" description="Disordered" evidence="13">
    <location>
        <begin position="229"/>
        <end position="248"/>
    </location>
</feature>
<feature type="repeat" description="Solcar" evidence="12">
    <location>
        <begin position="744"/>
        <end position="833"/>
    </location>
</feature>
<evidence type="ECO:0000256" key="3">
    <source>
        <dbReference type="ARBA" id="ARBA00022448"/>
    </source>
</evidence>
<evidence type="ECO:0000256" key="1">
    <source>
        <dbReference type="ARBA" id="ARBA00004448"/>
    </source>
</evidence>
<dbReference type="PROSITE" id="PS00018">
    <property type="entry name" value="EF_HAND_1"/>
    <property type="match status" value="1"/>
</dbReference>
<sequence>MTAPRIRRDMSYRKPVPKYEPTPPPSPIPSLHGLSTASLATGLPSLPRDSDENEKYPGGGPLLLVPTMITSQEWSSSESSGPVGRRQAFKCVVLGDSPIEGGKMAGESNNNTKLERRLYWESNTCFDQAQTIDSADDECLGTPQYTTRTNLYDINHDHPRMKLHATPSFTTERTFISVNPVSSLSSGRTTATGDYYTVEAEKKSSLTMIPIQSEHARQDMFQVDARKLKNRQGPSMSEQVGESRRQATIPMPKNAFDTKEDAQVATIPQHHSQAPANQLKRSGNRKRDHPHTLSEFQQQEGKENRKRRLHDLWQTLARPPSPNPSTQTPSLHDAHNHPITPENARSAKAVYDDELVGRCKGDPSSSRPTPISWEEFQSYADAKEAELWHIFHDDLDLDGDGHLDRDELKTALKNSGIELDSETLSDFMEALTSDSNSSQVTFGNFRDFLILLPRKASTTEIYRYYKVRRYLGDDGRGPARVNMEGDVSLSAEDKPPVAAKPADQSARNLPQNTRTYDWDEEEEEFYDEEEEPLDTNVLEGNASFKFLLAGGVAGAVSRTCTAPFDRLKVFLITRPPELGGAPATGKVSGFRILGSAVTRIYAEGGVLAFWTGNGLSVAKIFPESAIKFFAYESAKRAFAKYWDKVEDPREISQLSRFLSGGIGGISSQLSIYPIETLKTQMMSSDKRRTITESLRHIYAMGGVRRFYRGLTVGLMGVFPYSAIDMSTFEALKLAYQRSIGQDEPGVLALLAFGSISGSVGATSVYPLNLVRTRLQASGSPGHPQRYTGVVDVAVKTWERDGWRGFYRGLFPTLAKVVPAVSISYVVYEHTKRRS</sequence>
<comment type="caution">
    <text evidence="15">The sequence shown here is derived from an EMBL/GenBank/DDBJ whole genome shotgun (WGS) entry which is preliminary data.</text>
</comment>
<evidence type="ECO:0000256" key="5">
    <source>
        <dbReference type="ARBA" id="ARBA00022723"/>
    </source>
</evidence>
<dbReference type="AlphaFoldDB" id="D6RMX3"/>
<dbReference type="EMBL" id="AACS02000005">
    <property type="protein sequence ID" value="EFI27720.1"/>
    <property type="molecule type" value="Genomic_DNA"/>
</dbReference>
<feature type="compositionally biased region" description="Pro residues" evidence="13">
    <location>
        <begin position="18"/>
        <end position="28"/>
    </location>
</feature>
<dbReference type="VEuPathDB" id="FungiDB:CC1G_14643"/>
<dbReference type="InterPro" id="IPR018108">
    <property type="entry name" value="MCP_transmembrane"/>
</dbReference>
<evidence type="ECO:0000256" key="6">
    <source>
        <dbReference type="ARBA" id="ARBA00022737"/>
    </source>
</evidence>
<dbReference type="PROSITE" id="PS50920">
    <property type="entry name" value="SOLCAR"/>
    <property type="match status" value="3"/>
</dbReference>
<evidence type="ECO:0000256" key="13">
    <source>
        <dbReference type="SAM" id="MobiDB-lite"/>
    </source>
</evidence>
<dbReference type="HOGENOM" id="CLU_015166_2_2_1"/>
<keyword evidence="10" id="KW-0496">Mitochondrion</keyword>
<evidence type="ECO:0000259" key="14">
    <source>
        <dbReference type="PROSITE" id="PS50222"/>
    </source>
</evidence>
<proteinExistence type="inferred from homology"/>
<dbReference type="SUPFAM" id="SSF103506">
    <property type="entry name" value="Mitochondrial carrier"/>
    <property type="match status" value="1"/>
</dbReference>
<dbReference type="FunFam" id="1.50.40.10:FF:000016">
    <property type="entry name" value="Solute carrier family 25 member 23"/>
    <property type="match status" value="1"/>
</dbReference>
<evidence type="ECO:0000256" key="8">
    <source>
        <dbReference type="ARBA" id="ARBA00022837"/>
    </source>
</evidence>
<dbReference type="PRINTS" id="PR00926">
    <property type="entry name" value="MITOCARRIER"/>
</dbReference>
<keyword evidence="7" id="KW-0999">Mitochondrion inner membrane</keyword>
<feature type="domain" description="EF-hand" evidence="14">
    <location>
        <begin position="382"/>
        <end position="418"/>
    </location>
</feature>
<feature type="region of interest" description="Disordered" evidence="13">
    <location>
        <begin position="488"/>
        <end position="509"/>
    </location>
</feature>
<accession>D6RMX3</accession>
<keyword evidence="6" id="KW-0677">Repeat</keyword>
<name>D6RMX3_COPC7</name>
<dbReference type="InterPro" id="IPR018247">
    <property type="entry name" value="EF_Hand_1_Ca_BS"/>
</dbReference>
<feature type="compositionally biased region" description="Polar residues" evidence="13">
    <location>
        <begin position="269"/>
        <end position="281"/>
    </location>
</feature>
<evidence type="ECO:0000256" key="9">
    <source>
        <dbReference type="ARBA" id="ARBA00022989"/>
    </source>
</evidence>